<dbReference type="EMBL" id="LQZQ01000002">
    <property type="protein sequence ID" value="KYG81429.1"/>
    <property type="molecule type" value="Genomic_DNA"/>
</dbReference>
<dbReference type="InterPro" id="IPR036388">
    <property type="entry name" value="WH-like_DNA-bd_sf"/>
</dbReference>
<organism evidence="7 8">
    <name type="scientific">Roseivirga ehrenbergii (strain DSM 102268 / JCM 13514 / KCTC 12282 / NCIMB 14502 / KMM 6017)</name>
    <dbReference type="NCBI Taxonomy" id="279360"/>
    <lineage>
        <taxon>Bacteria</taxon>
        <taxon>Pseudomonadati</taxon>
        <taxon>Bacteroidota</taxon>
        <taxon>Cytophagia</taxon>
        <taxon>Cytophagales</taxon>
        <taxon>Roseivirgaceae</taxon>
        <taxon>Roseivirga</taxon>
    </lineage>
</organism>
<dbReference type="PANTHER" id="PTHR43133:SF8">
    <property type="entry name" value="RNA POLYMERASE SIGMA FACTOR HI_1459-RELATED"/>
    <property type="match status" value="1"/>
</dbReference>
<gene>
    <name evidence="7" type="ORF">MB14_12600</name>
</gene>
<comment type="similarity">
    <text evidence="1">Belongs to the sigma-70 factor family. ECF subfamily.</text>
</comment>
<comment type="caution">
    <text evidence="7">The sequence shown here is derived from an EMBL/GenBank/DDBJ whole genome shotgun (WGS) entry which is preliminary data.</text>
</comment>
<dbReference type="PANTHER" id="PTHR43133">
    <property type="entry name" value="RNA POLYMERASE ECF-TYPE SIGMA FACTO"/>
    <property type="match status" value="1"/>
</dbReference>
<protein>
    <recommendedName>
        <fullName evidence="6">RNA polymerase sigma-70 ECF-like HTH domain-containing protein</fullName>
    </recommendedName>
</protein>
<dbReference type="InterPro" id="IPR053812">
    <property type="entry name" value="HTH_Sigma70_ECF-like"/>
</dbReference>
<reference evidence="7" key="1">
    <citation type="submission" date="2016-01" db="EMBL/GenBank/DDBJ databases">
        <title>Genome sequencing of Roseivirga ehrenbergii KMM 6017.</title>
        <authorList>
            <person name="Selvaratnam C."/>
            <person name="Thevarajoo S."/>
            <person name="Goh K.M."/>
            <person name="Ee R."/>
            <person name="Chan K.-G."/>
            <person name="Chong C.S."/>
        </authorList>
    </citation>
    <scope>NUCLEOTIDE SEQUENCE [LARGE SCALE GENOMIC DNA]</scope>
    <source>
        <strain evidence="7">KMM 6017</strain>
    </source>
</reference>
<evidence type="ECO:0000313" key="8">
    <source>
        <dbReference type="Proteomes" id="UP000075583"/>
    </source>
</evidence>
<dbReference type="OrthoDB" id="1099849at2"/>
<dbReference type="InterPro" id="IPR014284">
    <property type="entry name" value="RNA_pol_sigma-70_dom"/>
</dbReference>
<evidence type="ECO:0000256" key="5">
    <source>
        <dbReference type="ARBA" id="ARBA00023163"/>
    </source>
</evidence>
<dbReference type="GO" id="GO:0006352">
    <property type="term" value="P:DNA-templated transcription initiation"/>
    <property type="evidence" value="ECO:0007669"/>
    <property type="project" value="InterPro"/>
</dbReference>
<accession>A0A150XRQ2</accession>
<dbReference type="InterPro" id="IPR013325">
    <property type="entry name" value="RNA_pol_sigma_r2"/>
</dbReference>
<dbReference type="AlphaFoldDB" id="A0A150XRQ2"/>
<evidence type="ECO:0000256" key="4">
    <source>
        <dbReference type="ARBA" id="ARBA00023125"/>
    </source>
</evidence>
<evidence type="ECO:0000313" key="7">
    <source>
        <dbReference type="EMBL" id="KYG81429.1"/>
    </source>
</evidence>
<dbReference type="Proteomes" id="UP000075583">
    <property type="component" value="Unassembled WGS sequence"/>
</dbReference>
<dbReference type="SUPFAM" id="SSF88946">
    <property type="entry name" value="Sigma2 domain of RNA polymerase sigma factors"/>
    <property type="match status" value="1"/>
</dbReference>
<keyword evidence="4" id="KW-0238">DNA-binding</keyword>
<name>A0A150XRQ2_ROSEK</name>
<keyword evidence="3" id="KW-0731">Sigma factor</keyword>
<dbReference type="GO" id="GO:0003677">
    <property type="term" value="F:DNA binding"/>
    <property type="evidence" value="ECO:0007669"/>
    <property type="project" value="UniProtKB-KW"/>
</dbReference>
<sequence>MSESSLIVRLKRGDQQALEQIYSDYRQSFIAYITNTHNCSEEQAIDIYQYAILSFYENVVDGSFEEMNAAGIKTYLYSIGKNKLLGDLRKKTKITFKGKFKDDDLILDEDDFEIEKIEKYDKVSEIISSMGDPCKRILELFYFNKLSADEIAEIMGYSSGNTVRNLKYKCIQRIKKLIE</sequence>
<keyword evidence="8" id="KW-1185">Reference proteome</keyword>
<keyword evidence="2" id="KW-0805">Transcription regulation</keyword>
<dbReference type="RefSeq" id="WP_062588341.1">
    <property type="nucleotide sequence ID" value="NZ_LQZQ01000002.1"/>
</dbReference>
<evidence type="ECO:0000259" key="6">
    <source>
        <dbReference type="Pfam" id="PF07638"/>
    </source>
</evidence>
<dbReference type="GO" id="GO:0016987">
    <property type="term" value="F:sigma factor activity"/>
    <property type="evidence" value="ECO:0007669"/>
    <property type="project" value="UniProtKB-KW"/>
</dbReference>
<evidence type="ECO:0000256" key="3">
    <source>
        <dbReference type="ARBA" id="ARBA00023082"/>
    </source>
</evidence>
<dbReference type="Gene3D" id="1.10.10.10">
    <property type="entry name" value="Winged helix-like DNA-binding domain superfamily/Winged helix DNA-binding domain"/>
    <property type="match status" value="1"/>
</dbReference>
<dbReference type="InterPro" id="IPR039425">
    <property type="entry name" value="RNA_pol_sigma-70-like"/>
</dbReference>
<keyword evidence="5" id="KW-0804">Transcription</keyword>
<dbReference type="InterPro" id="IPR013324">
    <property type="entry name" value="RNA_pol_sigma_r3/r4-like"/>
</dbReference>
<dbReference type="STRING" id="279360.MB14_12600"/>
<dbReference type="SUPFAM" id="SSF88659">
    <property type="entry name" value="Sigma3 and sigma4 domains of RNA polymerase sigma factors"/>
    <property type="match status" value="1"/>
</dbReference>
<dbReference type="NCBIfam" id="TIGR02937">
    <property type="entry name" value="sigma70-ECF"/>
    <property type="match status" value="1"/>
</dbReference>
<dbReference type="Gene3D" id="1.10.1740.10">
    <property type="match status" value="1"/>
</dbReference>
<feature type="domain" description="RNA polymerase sigma-70 ECF-like HTH" evidence="6">
    <location>
        <begin position="4"/>
        <end position="168"/>
    </location>
</feature>
<dbReference type="Pfam" id="PF07638">
    <property type="entry name" value="Sigma70_ECF"/>
    <property type="match status" value="1"/>
</dbReference>
<evidence type="ECO:0000256" key="2">
    <source>
        <dbReference type="ARBA" id="ARBA00023015"/>
    </source>
</evidence>
<evidence type="ECO:0000256" key="1">
    <source>
        <dbReference type="ARBA" id="ARBA00010641"/>
    </source>
</evidence>
<proteinExistence type="inferred from homology"/>